<feature type="compositionally biased region" description="Pro residues" evidence="1">
    <location>
        <begin position="501"/>
        <end position="519"/>
    </location>
</feature>
<keyword evidence="2" id="KW-1133">Transmembrane helix</keyword>
<accession>A0ABW2CAM4</accession>
<feature type="compositionally biased region" description="Low complexity" evidence="1">
    <location>
        <begin position="415"/>
        <end position="424"/>
    </location>
</feature>
<proteinExistence type="predicted"/>
<feature type="compositionally biased region" description="Low complexity" evidence="1">
    <location>
        <begin position="372"/>
        <end position="386"/>
    </location>
</feature>
<feature type="compositionally biased region" description="Pro residues" evidence="1">
    <location>
        <begin position="306"/>
        <end position="316"/>
    </location>
</feature>
<keyword evidence="2" id="KW-0472">Membrane</keyword>
<reference evidence="4" key="1">
    <citation type="journal article" date="2019" name="Int. J. Syst. Evol. Microbiol.">
        <title>The Global Catalogue of Microorganisms (GCM) 10K type strain sequencing project: providing services to taxonomists for standard genome sequencing and annotation.</title>
        <authorList>
            <consortium name="The Broad Institute Genomics Platform"/>
            <consortium name="The Broad Institute Genome Sequencing Center for Infectious Disease"/>
            <person name="Wu L."/>
            <person name="Ma J."/>
        </authorList>
    </citation>
    <scope>NUCLEOTIDE SEQUENCE [LARGE SCALE GENOMIC DNA]</scope>
    <source>
        <strain evidence="4">JCM 3369</strain>
    </source>
</reference>
<feature type="transmembrane region" description="Helical" evidence="2">
    <location>
        <begin position="24"/>
        <end position="45"/>
    </location>
</feature>
<protein>
    <recommendedName>
        <fullName evidence="5">Polysaccharide chain length determinant N-terminal domain-containing protein</fullName>
    </recommendedName>
</protein>
<organism evidence="3 4">
    <name type="scientific">Actinomadura yumaensis</name>
    <dbReference type="NCBI Taxonomy" id="111807"/>
    <lineage>
        <taxon>Bacteria</taxon>
        <taxon>Bacillati</taxon>
        <taxon>Actinomycetota</taxon>
        <taxon>Actinomycetes</taxon>
        <taxon>Streptosporangiales</taxon>
        <taxon>Thermomonosporaceae</taxon>
        <taxon>Actinomadura</taxon>
    </lineage>
</organism>
<dbReference type="RefSeq" id="WP_160820143.1">
    <property type="nucleotide sequence ID" value="NZ_JBHSXS010000001.1"/>
</dbReference>
<evidence type="ECO:0008006" key="5">
    <source>
        <dbReference type="Google" id="ProtNLM"/>
    </source>
</evidence>
<gene>
    <name evidence="3" type="ORF">ACFQKB_00325</name>
</gene>
<evidence type="ECO:0000313" key="4">
    <source>
        <dbReference type="Proteomes" id="UP001596380"/>
    </source>
</evidence>
<evidence type="ECO:0000313" key="3">
    <source>
        <dbReference type="EMBL" id="MFC6878200.1"/>
    </source>
</evidence>
<keyword evidence="2" id="KW-0812">Transmembrane</keyword>
<feature type="compositionally biased region" description="Basic and acidic residues" evidence="1">
    <location>
        <begin position="355"/>
        <end position="369"/>
    </location>
</feature>
<evidence type="ECO:0000256" key="1">
    <source>
        <dbReference type="SAM" id="MobiDB-lite"/>
    </source>
</evidence>
<evidence type="ECO:0000256" key="2">
    <source>
        <dbReference type="SAM" id="Phobius"/>
    </source>
</evidence>
<name>A0ABW2CAM4_9ACTN</name>
<comment type="caution">
    <text evidence="3">The sequence shown here is derived from an EMBL/GenBank/DDBJ whole genome shotgun (WGS) entry which is preliminary data.</text>
</comment>
<feature type="compositionally biased region" description="Gly residues" evidence="1">
    <location>
        <begin position="276"/>
        <end position="289"/>
    </location>
</feature>
<keyword evidence="4" id="KW-1185">Reference proteome</keyword>
<dbReference type="Proteomes" id="UP001596380">
    <property type="component" value="Unassembled WGS sequence"/>
</dbReference>
<sequence length="542" mass="54424">MTAQTPVPATPEISLVEAVWRYRLMSLIIVLACLLASVAATQIMFSGATATARFAVTDPTNHNNVLRQGVTSAQGFGTYTAQRAAFAGSAQVMARAAEIVKSKRGPRLTGEQLRGRVKTSTKPDGGVVIVSATGGSMAEAAVTANAVVQAYQDVTISTNVGALDGQIKNIQNLERKVTGDLEVAQAGTRSYKLLATQLAKLQSEESGLLSARAKVNDGVQFVDTADPSASAGSKLPQNAVIGLAVGLIIACVVSFLRASARPRPRPARGYDAAGGPPLGGGQMNGGLPGGAMPELPAGRQAAGEAPRPPDAGPPPLGGRHADDAGRAPRQAPPLTGSRGGGRRARGRSAPPPDPAADRSGRVWTSEEVHGLAATATPPASATTAVPAMPPDKDQHDLNGLNGSRGRPPGVNGSTPAHGKQAPGAPGAPGQGGRTRGRPAGKPGDDERPAGAEPPLDPFSEGRLGGDPTRTAEDAFGTGGASGASAAGGAVGKDAQDAAAAPEPPAQHPAPPAAKPPNGAPEPGKGNGTGKGDSSLMHYDLDR</sequence>
<feature type="region of interest" description="Disordered" evidence="1">
    <location>
        <begin position="261"/>
        <end position="542"/>
    </location>
</feature>
<dbReference type="EMBL" id="JBHSXS010000001">
    <property type="protein sequence ID" value="MFC6878200.1"/>
    <property type="molecule type" value="Genomic_DNA"/>
</dbReference>